<evidence type="ECO:0000313" key="2">
    <source>
        <dbReference type="Proteomes" id="UP001163152"/>
    </source>
</evidence>
<dbReference type="Proteomes" id="UP001163152">
    <property type="component" value="Chromosome"/>
</dbReference>
<reference evidence="1" key="1">
    <citation type="submission" date="2022-12" db="EMBL/GenBank/DDBJ databases">
        <title>Polyphasic identification of a Novel Hot-Spring Cyanobacterium Ocullathermofonsia sinensis gen nov. sp. nov. and Genomic Insights on its Adaptations to the Thermal Habitat.</title>
        <authorList>
            <person name="Daroch M."/>
            <person name="Tang J."/>
            <person name="Jiang Y."/>
        </authorList>
    </citation>
    <scope>NUCLEOTIDE SEQUENCE</scope>
    <source>
        <strain evidence="1">PKUAC-SCTA174</strain>
    </source>
</reference>
<accession>A0A9E8ZC61</accession>
<sequence>MFTIQVADRTFEGRKKLVIEDGKIYIDHEYIQVSTQQIIVTGDVENFESDGSVEILLGDDKTWIARSSYR</sequence>
<organism evidence="1 2">
    <name type="scientific">Thermocoleostomius sinensis A174</name>
    <dbReference type="NCBI Taxonomy" id="2016057"/>
    <lineage>
        <taxon>Bacteria</taxon>
        <taxon>Bacillati</taxon>
        <taxon>Cyanobacteriota</taxon>
        <taxon>Cyanophyceae</taxon>
        <taxon>Oculatellales</taxon>
        <taxon>Oculatellaceae</taxon>
        <taxon>Thermocoleostomius</taxon>
    </lineage>
</organism>
<gene>
    <name evidence="1" type="ORF">OXH18_23810</name>
</gene>
<keyword evidence="2" id="KW-1185">Reference proteome</keyword>
<dbReference type="AlphaFoldDB" id="A0A9E8ZC61"/>
<dbReference type="RefSeq" id="WP_268610011.1">
    <property type="nucleotide sequence ID" value="NZ_CP113797.1"/>
</dbReference>
<name>A0A9E8ZC61_9CYAN</name>
<dbReference type="EMBL" id="CP113797">
    <property type="protein sequence ID" value="WAL60157.1"/>
    <property type="molecule type" value="Genomic_DNA"/>
</dbReference>
<proteinExistence type="predicted"/>
<protein>
    <submittedName>
        <fullName evidence="1">Uncharacterized protein</fullName>
    </submittedName>
</protein>
<dbReference type="KEGG" id="tsin:OXH18_23810"/>
<evidence type="ECO:0000313" key="1">
    <source>
        <dbReference type="EMBL" id="WAL60157.1"/>
    </source>
</evidence>